<accession>A0A1I8C0F2</accession>
<organism evidence="2 3">
    <name type="scientific">Meloidogyne hapla</name>
    <name type="common">Root-knot nematode worm</name>
    <dbReference type="NCBI Taxonomy" id="6305"/>
    <lineage>
        <taxon>Eukaryota</taxon>
        <taxon>Metazoa</taxon>
        <taxon>Ecdysozoa</taxon>
        <taxon>Nematoda</taxon>
        <taxon>Chromadorea</taxon>
        <taxon>Rhabditida</taxon>
        <taxon>Tylenchina</taxon>
        <taxon>Tylenchomorpha</taxon>
        <taxon>Tylenchoidea</taxon>
        <taxon>Meloidogynidae</taxon>
        <taxon>Meloidogyninae</taxon>
        <taxon>Meloidogyne</taxon>
    </lineage>
</organism>
<dbReference type="WBParaSite" id="MhA1_Contig88.frz3.gene29">
    <property type="protein sequence ID" value="MhA1_Contig88.frz3.gene29"/>
    <property type="gene ID" value="MhA1_Contig88.frz3.gene29"/>
</dbReference>
<keyword evidence="2" id="KW-1185">Reference proteome</keyword>
<keyword evidence="1" id="KW-0732">Signal</keyword>
<feature type="signal peptide" evidence="1">
    <location>
        <begin position="1"/>
        <end position="17"/>
    </location>
</feature>
<dbReference type="AlphaFoldDB" id="A0A1I8C0F2"/>
<feature type="chain" id="PRO_5009316341" evidence="1">
    <location>
        <begin position="18"/>
        <end position="154"/>
    </location>
</feature>
<name>A0A1I8C0F2_MELHA</name>
<evidence type="ECO:0000313" key="3">
    <source>
        <dbReference type="WBParaSite" id="MhA1_Contig88.frz3.gene29"/>
    </source>
</evidence>
<dbReference type="Proteomes" id="UP000095281">
    <property type="component" value="Unplaced"/>
</dbReference>
<reference evidence="3" key="1">
    <citation type="submission" date="2016-11" db="UniProtKB">
        <authorList>
            <consortium name="WormBaseParasite"/>
        </authorList>
    </citation>
    <scope>IDENTIFICATION</scope>
</reference>
<proteinExistence type="predicted"/>
<protein>
    <submittedName>
        <fullName evidence="3">CRF domain-containing protein</fullName>
    </submittedName>
</protein>
<evidence type="ECO:0000313" key="2">
    <source>
        <dbReference type="Proteomes" id="UP000095281"/>
    </source>
</evidence>
<sequence>MLFILYVSFLALTQTEAIRGALFRTGRSADEEISPQIMGITNNAYNSHLPGNCPEEEDEEQLLSMASHPSLMVDLRQLLKFSRERALAEEIARELSEPSPISINKLAKESTENNQYKSKRMANVRRAYVPWKSPRLAAYIALFRNANKNHPISH</sequence>
<evidence type="ECO:0000256" key="1">
    <source>
        <dbReference type="SAM" id="SignalP"/>
    </source>
</evidence>